<dbReference type="EMBL" id="MU251419">
    <property type="protein sequence ID" value="KAG9235906.1"/>
    <property type="molecule type" value="Genomic_DNA"/>
</dbReference>
<dbReference type="InterPro" id="IPR002867">
    <property type="entry name" value="IBR_dom"/>
</dbReference>
<evidence type="ECO:0000259" key="9">
    <source>
        <dbReference type="PROSITE" id="PS51873"/>
    </source>
</evidence>
<evidence type="ECO:0000256" key="4">
    <source>
        <dbReference type="ARBA" id="ARBA00022723"/>
    </source>
</evidence>
<dbReference type="PROSITE" id="PS51873">
    <property type="entry name" value="TRIAD"/>
    <property type="match status" value="1"/>
</dbReference>
<dbReference type="Pfam" id="PF01485">
    <property type="entry name" value="IBR"/>
    <property type="match status" value="1"/>
</dbReference>
<evidence type="ECO:0000256" key="1">
    <source>
        <dbReference type="ARBA" id="ARBA00001798"/>
    </source>
</evidence>
<dbReference type="SMART" id="SM00647">
    <property type="entry name" value="IBR"/>
    <property type="match status" value="1"/>
</dbReference>
<dbReference type="Gene3D" id="1.20.120.1750">
    <property type="match status" value="1"/>
</dbReference>
<evidence type="ECO:0000313" key="11">
    <source>
        <dbReference type="Proteomes" id="UP000824998"/>
    </source>
</evidence>
<sequence>MTANAMANIFDFMDEASAVLAIQLQIQDSLQLSEAYGTKGKGREGEVSDSQLSINLYREDLQRNASILADRQMIRSITRACQSDREILATSLSQERTAASDRQMACRLGGITDPNSIPSWTVTSQATDEELLLVKLSALYIQVPAEVESTTTGAVSEREPESSSWAATRETARALDRRCTACQELIRFCDTARVPCNHEYCRDCLQDLYRASMTDDSLFPPRCCRQPITIGAVRIFLTVGLIAQYEQKKVEFDTPDRTYCSNALCSTFIHPKGIMNEQATCPDCSTITCTLCKATSHGGDCPADTALQQVLQTADENGWQRCYSCRRLVELDVGCNHITCHCGAQFCYICAQRWKTCACAQWNEERLISRANQVVARRPVGANPLQVRAQVAAAAQNLRDRHNCDHESWQYVRGEHRCEECYHTLPSFIFECRQCHIQVCKRCRMNRL</sequence>
<dbReference type="InterPro" id="IPR044066">
    <property type="entry name" value="TRIAD_supradom"/>
</dbReference>
<dbReference type="CDD" id="cd22584">
    <property type="entry name" value="Rcat_RBR_unk"/>
    <property type="match status" value="1"/>
</dbReference>
<keyword evidence="6" id="KW-0863">Zinc-finger</keyword>
<keyword evidence="4" id="KW-0479">Metal-binding</keyword>
<protein>
    <recommendedName>
        <fullName evidence="2">RBR-type E3 ubiquitin transferase</fullName>
        <ecNumber evidence="2">2.3.2.31</ecNumber>
    </recommendedName>
</protein>
<accession>A0A9P8C8B1</accession>
<feature type="domain" description="RING-type" evidence="9">
    <location>
        <begin position="175"/>
        <end position="363"/>
    </location>
</feature>
<comment type="catalytic activity">
    <reaction evidence="1">
        <text>[E2 ubiquitin-conjugating enzyme]-S-ubiquitinyl-L-cysteine + [acceptor protein]-L-lysine = [E2 ubiquitin-conjugating enzyme]-L-cysteine + [acceptor protein]-N(6)-ubiquitinyl-L-lysine.</text>
        <dbReference type="EC" id="2.3.2.31"/>
    </reaction>
</comment>
<dbReference type="Proteomes" id="UP000824998">
    <property type="component" value="Unassembled WGS sequence"/>
</dbReference>
<evidence type="ECO:0000256" key="6">
    <source>
        <dbReference type="ARBA" id="ARBA00022771"/>
    </source>
</evidence>
<keyword evidence="8" id="KW-0862">Zinc</keyword>
<comment type="caution">
    <text evidence="10">The sequence shown here is derived from an EMBL/GenBank/DDBJ whole genome shotgun (WGS) entry which is preliminary data.</text>
</comment>
<keyword evidence="11" id="KW-1185">Reference proteome</keyword>
<dbReference type="OrthoDB" id="9977870at2759"/>
<keyword evidence="7" id="KW-0833">Ubl conjugation pathway</keyword>
<dbReference type="EC" id="2.3.2.31" evidence="2"/>
<gene>
    <name evidence="10" type="ORF">BJ875DRAFT_421067</name>
</gene>
<keyword evidence="3" id="KW-0808">Transferase</keyword>
<evidence type="ECO:0000256" key="8">
    <source>
        <dbReference type="ARBA" id="ARBA00022833"/>
    </source>
</evidence>
<dbReference type="PANTHER" id="PTHR11685">
    <property type="entry name" value="RBR FAMILY RING FINGER AND IBR DOMAIN-CONTAINING"/>
    <property type="match status" value="1"/>
</dbReference>
<dbReference type="GO" id="GO:0008270">
    <property type="term" value="F:zinc ion binding"/>
    <property type="evidence" value="ECO:0007669"/>
    <property type="project" value="UniProtKB-KW"/>
</dbReference>
<dbReference type="InterPro" id="IPR031127">
    <property type="entry name" value="E3_UB_ligase_RBR"/>
</dbReference>
<evidence type="ECO:0000256" key="5">
    <source>
        <dbReference type="ARBA" id="ARBA00022737"/>
    </source>
</evidence>
<dbReference type="SUPFAM" id="SSF57850">
    <property type="entry name" value="RING/U-box"/>
    <property type="match status" value="2"/>
</dbReference>
<evidence type="ECO:0000256" key="2">
    <source>
        <dbReference type="ARBA" id="ARBA00012251"/>
    </source>
</evidence>
<evidence type="ECO:0000313" key="10">
    <source>
        <dbReference type="EMBL" id="KAG9235906.1"/>
    </source>
</evidence>
<proteinExistence type="predicted"/>
<organism evidence="10 11">
    <name type="scientific">Amylocarpus encephaloides</name>
    <dbReference type="NCBI Taxonomy" id="45428"/>
    <lineage>
        <taxon>Eukaryota</taxon>
        <taxon>Fungi</taxon>
        <taxon>Dikarya</taxon>
        <taxon>Ascomycota</taxon>
        <taxon>Pezizomycotina</taxon>
        <taxon>Leotiomycetes</taxon>
        <taxon>Helotiales</taxon>
        <taxon>Helotiales incertae sedis</taxon>
        <taxon>Amylocarpus</taxon>
    </lineage>
</organism>
<dbReference type="GO" id="GO:0016567">
    <property type="term" value="P:protein ubiquitination"/>
    <property type="evidence" value="ECO:0007669"/>
    <property type="project" value="InterPro"/>
</dbReference>
<name>A0A9P8C8B1_9HELO</name>
<dbReference type="InterPro" id="IPR013083">
    <property type="entry name" value="Znf_RING/FYVE/PHD"/>
</dbReference>
<dbReference type="GO" id="GO:0061630">
    <property type="term" value="F:ubiquitin protein ligase activity"/>
    <property type="evidence" value="ECO:0007669"/>
    <property type="project" value="UniProtKB-EC"/>
</dbReference>
<evidence type="ECO:0000256" key="7">
    <source>
        <dbReference type="ARBA" id="ARBA00022786"/>
    </source>
</evidence>
<evidence type="ECO:0000256" key="3">
    <source>
        <dbReference type="ARBA" id="ARBA00022679"/>
    </source>
</evidence>
<reference evidence="10" key="1">
    <citation type="journal article" date="2021" name="IMA Fungus">
        <title>Genomic characterization of three marine fungi, including Emericellopsis atlantica sp. nov. with signatures of a generalist lifestyle and marine biomass degradation.</title>
        <authorList>
            <person name="Hagestad O.C."/>
            <person name="Hou L."/>
            <person name="Andersen J.H."/>
            <person name="Hansen E.H."/>
            <person name="Altermark B."/>
            <person name="Li C."/>
            <person name="Kuhnert E."/>
            <person name="Cox R.J."/>
            <person name="Crous P.W."/>
            <person name="Spatafora J.W."/>
            <person name="Lail K."/>
            <person name="Amirebrahimi M."/>
            <person name="Lipzen A."/>
            <person name="Pangilinan J."/>
            <person name="Andreopoulos W."/>
            <person name="Hayes R.D."/>
            <person name="Ng V."/>
            <person name="Grigoriev I.V."/>
            <person name="Jackson S.A."/>
            <person name="Sutton T.D.S."/>
            <person name="Dobson A.D.W."/>
            <person name="Rama T."/>
        </authorList>
    </citation>
    <scope>NUCLEOTIDE SEQUENCE</scope>
    <source>
        <strain evidence="10">TRa018bII</strain>
    </source>
</reference>
<dbReference type="PROSITE" id="PS00518">
    <property type="entry name" value="ZF_RING_1"/>
    <property type="match status" value="1"/>
</dbReference>
<dbReference type="CDD" id="cd20335">
    <property type="entry name" value="BRcat_RBR"/>
    <property type="match status" value="1"/>
</dbReference>
<dbReference type="Gene3D" id="3.30.40.10">
    <property type="entry name" value="Zinc/RING finger domain, C3HC4 (zinc finger)"/>
    <property type="match status" value="1"/>
</dbReference>
<dbReference type="InterPro" id="IPR017907">
    <property type="entry name" value="Znf_RING_CS"/>
</dbReference>
<keyword evidence="5" id="KW-0677">Repeat</keyword>
<dbReference type="AlphaFoldDB" id="A0A9P8C8B1"/>